<reference evidence="1 2" key="1">
    <citation type="submission" date="2024-02" db="EMBL/GenBank/DDBJ databases">
        <title>Identification of pathogenicity and growth-promoting functions of Pseudomonas putida variants.</title>
        <authorList>
            <person name="Sun J."/>
        </authorList>
    </citation>
    <scope>NUCLEOTIDE SEQUENCE [LARGE SCALE GENOMIC DNA]</scope>
    <source>
        <strain evidence="1 2">A04</strain>
    </source>
</reference>
<dbReference type="InterPro" id="IPR022385">
    <property type="entry name" value="Rhs_assc_core"/>
</dbReference>
<dbReference type="EMBL" id="JBBHLD010000014">
    <property type="protein sequence ID" value="MEJ5906294.1"/>
    <property type="molecule type" value="Genomic_DNA"/>
</dbReference>
<gene>
    <name evidence="1" type="ORF">V7V80_16535</name>
</gene>
<organism evidence="1 2">
    <name type="scientific">Pseudomonas kermanshahensis</name>
    <dbReference type="NCBI Taxonomy" id="2745482"/>
    <lineage>
        <taxon>Bacteria</taxon>
        <taxon>Pseudomonadati</taxon>
        <taxon>Pseudomonadota</taxon>
        <taxon>Gammaproteobacteria</taxon>
        <taxon>Pseudomonadales</taxon>
        <taxon>Pseudomonadaceae</taxon>
        <taxon>Pseudomonas</taxon>
    </lineage>
</organism>
<name>A0ABU8R9B4_9PSED</name>
<dbReference type="Proteomes" id="UP001377692">
    <property type="component" value="Unassembled WGS sequence"/>
</dbReference>
<protein>
    <submittedName>
        <fullName evidence="1">RHS repeat-associated core domain-containing protein</fullName>
    </submittedName>
</protein>
<dbReference type="RefSeq" id="WP_186682675.1">
    <property type="nucleotide sequence ID" value="NZ_JBBHLD010000014.1"/>
</dbReference>
<keyword evidence="2" id="KW-1185">Reference proteome</keyword>
<comment type="caution">
    <text evidence="1">The sequence shown here is derived from an EMBL/GenBank/DDBJ whole genome shotgun (WGS) entry which is preliminary data.</text>
</comment>
<evidence type="ECO:0000313" key="1">
    <source>
        <dbReference type="EMBL" id="MEJ5906294.1"/>
    </source>
</evidence>
<dbReference type="NCBIfam" id="TIGR03696">
    <property type="entry name" value="Rhs_assc_core"/>
    <property type="match status" value="1"/>
</dbReference>
<accession>A0ABU8R9B4</accession>
<evidence type="ECO:0000313" key="2">
    <source>
        <dbReference type="Proteomes" id="UP001377692"/>
    </source>
</evidence>
<sequence>MDTRNAYSPYGYRSAKTATAGALGFNGQFFHAALECYALGNGHRIYNPRMMRFISPDALSPFLKGGINAYTYCLNDPVNGLDPSGKTALFKTAVQGADRLATLAASYLKFSVRDGMFTNLQHWLLGDEMSYAKLAVKASYITYREMESKASFSQLNPSKAHKFVFTTERKVVVFSGPVGGTMPSHASLGEYSGLGYGTKGLGEKAISAGYIIRDKEGNISINNHSGHFQPDLESLNLVKEHLNKLGVDVTLIRTGFST</sequence>
<proteinExistence type="predicted"/>
<dbReference type="Gene3D" id="2.180.10.10">
    <property type="entry name" value="RHS repeat-associated core"/>
    <property type="match status" value="1"/>
</dbReference>